<keyword evidence="2" id="KW-1185">Reference proteome</keyword>
<dbReference type="EMBL" id="CM056744">
    <property type="protein sequence ID" value="KAJ8668484.1"/>
    <property type="molecule type" value="Genomic_DNA"/>
</dbReference>
<sequence length="300" mass="33751">MDVRDSAANHVIHDAVIQQDESLVNKLVTSGVNVNVCDWRDRPPIYKAVAQENYNICHLLLEGGANVNFKTSDNGTSPSVMQMVIEARNCSILQLLLTRGLDPNTKCRNRSALLFAATQKYSGSYPQILKMLVTWGARIDAESFEAVIERGTLEIIQLFVAHGVKQTIFRDQLLLHRSLKNPRDNVFKYILSTDRFHPEMRNDKGRTALHTAAENRRPAAMQLLIDRGVEINPIDKGGLTPLHLLALRSRRSVGSSLKCHEMLLRHGANPDIKSRLGGRTPRDISESLIKLDQLKYRKSI</sequence>
<evidence type="ECO:0000313" key="2">
    <source>
        <dbReference type="Proteomes" id="UP001239111"/>
    </source>
</evidence>
<protein>
    <submittedName>
        <fullName evidence="1">Uncharacterized protein</fullName>
    </submittedName>
</protein>
<dbReference type="Proteomes" id="UP001239111">
    <property type="component" value="Chromosome 4"/>
</dbReference>
<name>A0ACC2NB98_9HYME</name>
<organism evidence="1 2">
    <name type="scientific">Eretmocerus hayati</name>
    <dbReference type="NCBI Taxonomy" id="131215"/>
    <lineage>
        <taxon>Eukaryota</taxon>
        <taxon>Metazoa</taxon>
        <taxon>Ecdysozoa</taxon>
        <taxon>Arthropoda</taxon>
        <taxon>Hexapoda</taxon>
        <taxon>Insecta</taxon>
        <taxon>Pterygota</taxon>
        <taxon>Neoptera</taxon>
        <taxon>Endopterygota</taxon>
        <taxon>Hymenoptera</taxon>
        <taxon>Apocrita</taxon>
        <taxon>Proctotrupomorpha</taxon>
        <taxon>Chalcidoidea</taxon>
        <taxon>Aphelinidae</taxon>
        <taxon>Aphelininae</taxon>
        <taxon>Eretmocerus</taxon>
    </lineage>
</organism>
<accession>A0ACC2NB98</accession>
<comment type="caution">
    <text evidence="1">The sequence shown here is derived from an EMBL/GenBank/DDBJ whole genome shotgun (WGS) entry which is preliminary data.</text>
</comment>
<gene>
    <name evidence="1" type="ORF">QAD02_010147</name>
</gene>
<proteinExistence type="predicted"/>
<reference evidence="1" key="1">
    <citation type="submission" date="2023-04" db="EMBL/GenBank/DDBJ databases">
        <title>A chromosome-level genome assembly of the parasitoid wasp Eretmocerus hayati.</title>
        <authorList>
            <person name="Zhong Y."/>
            <person name="Liu S."/>
            <person name="Liu Y."/>
        </authorList>
    </citation>
    <scope>NUCLEOTIDE SEQUENCE</scope>
    <source>
        <strain evidence="1">ZJU_SS_LIU_2023</strain>
    </source>
</reference>
<evidence type="ECO:0000313" key="1">
    <source>
        <dbReference type="EMBL" id="KAJ8668484.1"/>
    </source>
</evidence>